<dbReference type="InterPro" id="IPR057881">
    <property type="entry name" value="ICE1_C"/>
</dbReference>
<reference evidence="2" key="1">
    <citation type="submission" date="2025-08" db="UniProtKB">
        <authorList>
            <consortium name="Ensembl"/>
        </authorList>
    </citation>
    <scope>IDENTIFICATION</scope>
</reference>
<evidence type="ECO:0000259" key="1">
    <source>
        <dbReference type="Pfam" id="PF25817"/>
    </source>
</evidence>
<accession>A0A8C4R7D5</accession>
<evidence type="ECO:0000313" key="3">
    <source>
        <dbReference type="Proteomes" id="UP000694388"/>
    </source>
</evidence>
<keyword evidence="3" id="KW-1185">Reference proteome</keyword>
<dbReference type="Pfam" id="PF25817">
    <property type="entry name" value="ICE1_C"/>
    <property type="match status" value="1"/>
</dbReference>
<dbReference type="Proteomes" id="UP000694388">
    <property type="component" value="Unplaced"/>
</dbReference>
<organism evidence="2 3">
    <name type="scientific">Eptatretus burgeri</name>
    <name type="common">Inshore hagfish</name>
    <dbReference type="NCBI Taxonomy" id="7764"/>
    <lineage>
        <taxon>Eukaryota</taxon>
        <taxon>Metazoa</taxon>
        <taxon>Chordata</taxon>
        <taxon>Craniata</taxon>
        <taxon>Vertebrata</taxon>
        <taxon>Cyclostomata</taxon>
        <taxon>Myxini</taxon>
        <taxon>Myxiniformes</taxon>
        <taxon>Myxinidae</taxon>
        <taxon>Eptatretinae</taxon>
        <taxon>Eptatretus</taxon>
    </lineage>
</organism>
<feature type="domain" description="Little elongation complex subunit 1 C-terminal" evidence="1">
    <location>
        <begin position="75"/>
        <end position="225"/>
    </location>
</feature>
<dbReference type="GeneTree" id="ENSGT00950000183199"/>
<name>A0A8C4R7D5_EPTBU</name>
<proteinExistence type="predicted"/>
<protein>
    <recommendedName>
        <fullName evidence="1">Little elongation complex subunit 1 C-terminal domain-containing protein</fullName>
    </recommendedName>
</protein>
<reference evidence="2" key="2">
    <citation type="submission" date="2025-09" db="UniProtKB">
        <authorList>
            <consortium name="Ensembl"/>
        </authorList>
    </citation>
    <scope>IDENTIFICATION</scope>
</reference>
<sequence length="274" mass="30071">MLMRSCVALCRAHGDAEQARVICYNLLLKGPWVLNVVARALSAAWPNLLASPGPVARAMQAIVNLKVVPRSKEHVSALSELATSFLLAVRKSPRVTLLRSGAAGTTGEDELSAEAWELVFALQLLCAQLGWNWTHNSFIRELIWPLLAKWGKQQDGSLGGNIHVTDPSVATLLRLVGKLGILGLSLCSNNGVKNILEVLVKMLQKTSTEGVASFWQLSHKAWICEVLQRLVLLSSLMVSNKLQHTQLLTFRRLPLFLQSRPSTIGPRARLLPPL</sequence>
<dbReference type="Ensembl" id="ENSEBUT00000026581.1">
    <property type="protein sequence ID" value="ENSEBUP00000026005.1"/>
    <property type="gene ID" value="ENSEBUG00000016020.1"/>
</dbReference>
<dbReference type="AlphaFoldDB" id="A0A8C4R7D5"/>
<evidence type="ECO:0000313" key="2">
    <source>
        <dbReference type="Ensembl" id="ENSEBUP00000026005.1"/>
    </source>
</evidence>